<accession>A0A1R0H8U8</accession>
<evidence type="ECO:0000313" key="2">
    <source>
        <dbReference type="Proteomes" id="UP000187455"/>
    </source>
</evidence>
<reference evidence="1 2" key="1">
    <citation type="journal article" date="2016" name="Mol. Biol. Evol.">
        <title>Genome-Wide Survey of Gut Fungi (Harpellales) Reveals the First Horizontally Transferred Ubiquitin Gene from a Mosquito Host.</title>
        <authorList>
            <person name="Wang Y."/>
            <person name="White M.M."/>
            <person name="Kvist S."/>
            <person name="Moncalvo J.M."/>
        </authorList>
    </citation>
    <scope>NUCLEOTIDE SEQUENCE [LARGE SCALE GENOMIC DNA]</scope>
    <source>
        <strain evidence="1 2">ALG-7-W6</strain>
    </source>
</reference>
<comment type="caution">
    <text evidence="1">The sequence shown here is derived from an EMBL/GenBank/DDBJ whole genome shotgun (WGS) entry which is preliminary data.</text>
</comment>
<dbReference type="Proteomes" id="UP000187455">
    <property type="component" value="Unassembled WGS sequence"/>
</dbReference>
<organism evidence="1 2">
    <name type="scientific">Smittium mucronatum</name>
    <dbReference type="NCBI Taxonomy" id="133383"/>
    <lineage>
        <taxon>Eukaryota</taxon>
        <taxon>Fungi</taxon>
        <taxon>Fungi incertae sedis</taxon>
        <taxon>Zoopagomycota</taxon>
        <taxon>Kickxellomycotina</taxon>
        <taxon>Harpellomycetes</taxon>
        <taxon>Harpellales</taxon>
        <taxon>Legeriomycetaceae</taxon>
        <taxon>Smittium</taxon>
    </lineage>
</organism>
<sequence>MWSIVLGTSILQNGQFFLNFSSKNFIFDSRCTVRKVTILIFPMSRGQVSGQGAAAEGSSSFFFHLFFGLSSTGGF</sequence>
<gene>
    <name evidence="1" type="ORF">AYI68_g270</name>
</gene>
<evidence type="ECO:0000313" key="1">
    <source>
        <dbReference type="EMBL" id="OLY85536.1"/>
    </source>
</evidence>
<name>A0A1R0H8U8_9FUNG</name>
<keyword evidence="2" id="KW-1185">Reference proteome</keyword>
<protein>
    <submittedName>
        <fullName evidence="1">Uncharacterized protein</fullName>
    </submittedName>
</protein>
<dbReference type="AlphaFoldDB" id="A0A1R0H8U8"/>
<dbReference type="EMBL" id="LSSL01000080">
    <property type="protein sequence ID" value="OLY85536.1"/>
    <property type="molecule type" value="Genomic_DNA"/>
</dbReference>
<proteinExistence type="predicted"/>